<evidence type="ECO:0000256" key="1">
    <source>
        <dbReference type="SAM" id="MobiDB-lite"/>
    </source>
</evidence>
<evidence type="ECO:0000313" key="2">
    <source>
        <dbReference type="EMBL" id="TRM58367.1"/>
    </source>
</evidence>
<evidence type="ECO:0000313" key="3">
    <source>
        <dbReference type="Proteomes" id="UP000320762"/>
    </source>
</evidence>
<name>A0A550C0N6_9AGAR</name>
<feature type="compositionally biased region" description="Basic residues" evidence="1">
    <location>
        <begin position="72"/>
        <end position="84"/>
    </location>
</feature>
<comment type="caution">
    <text evidence="2">The sequence shown here is derived from an EMBL/GenBank/DDBJ whole genome shotgun (WGS) entry which is preliminary data.</text>
</comment>
<accession>A0A550C0N6</accession>
<feature type="compositionally biased region" description="Polar residues" evidence="1">
    <location>
        <begin position="29"/>
        <end position="39"/>
    </location>
</feature>
<protein>
    <submittedName>
        <fullName evidence="2">Uncharacterized protein</fullName>
    </submittedName>
</protein>
<reference evidence="2 3" key="1">
    <citation type="journal article" date="2019" name="New Phytol.">
        <title>Comparative genomics reveals unique wood-decay strategies and fruiting body development in the Schizophyllaceae.</title>
        <authorList>
            <person name="Almasi E."/>
            <person name="Sahu N."/>
            <person name="Krizsan K."/>
            <person name="Balint B."/>
            <person name="Kovacs G.M."/>
            <person name="Kiss B."/>
            <person name="Cseklye J."/>
            <person name="Drula E."/>
            <person name="Henrissat B."/>
            <person name="Nagy I."/>
            <person name="Chovatia M."/>
            <person name="Adam C."/>
            <person name="LaButti K."/>
            <person name="Lipzen A."/>
            <person name="Riley R."/>
            <person name="Grigoriev I.V."/>
            <person name="Nagy L.G."/>
        </authorList>
    </citation>
    <scope>NUCLEOTIDE SEQUENCE [LARGE SCALE GENOMIC DNA]</scope>
    <source>
        <strain evidence="2 3">NL-1724</strain>
    </source>
</reference>
<organism evidence="2 3">
    <name type="scientific">Schizophyllum amplum</name>
    <dbReference type="NCBI Taxonomy" id="97359"/>
    <lineage>
        <taxon>Eukaryota</taxon>
        <taxon>Fungi</taxon>
        <taxon>Dikarya</taxon>
        <taxon>Basidiomycota</taxon>
        <taxon>Agaricomycotina</taxon>
        <taxon>Agaricomycetes</taxon>
        <taxon>Agaricomycetidae</taxon>
        <taxon>Agaricales</taxon>
        <taxon>Schizophyllaceae</taxon>
        <taxon>Schizophyllum</taxon>
    </lineage>
</organism>
<dbReference type="AlphaFoldDB" id="A0A550C0N6"/>
<dbReference type="EMBL" id="VDMD01000036">
    <property type="protein sequence ID" value="TRM58367.1"/>
    <property type="molecule type" value="Genomic_DNA"/>
</dbReference>
<feature type="region of interest" description="Disordered" evidence="1">
    <location>
        <begin position="1"/>
        <end position="260"/>
    </location>
</feature>
<dbReference type="Proteomes" id="UP000320762">
    <property type="component" value="Unassembled WGS sequence"/>
</dbReference>
<feature type="compositionally biased region" description="Polar residues" evidence="1">
    <location>
        <begin position="175"/>
        <end position="185"/>
    </location>
</feature>
<proteinExistence type="predicted"/>
<feature type="compositionally biased region" description="Basic and acidic residues" evidence="1">
    <location>
        <begin position="57"/>
        <end position="67"/>
    </location>
</feature>
<feature type="compositionally biased region" description="Low complexity" evidence="1">
    <location>
        <begin position="132"/>
        <end position="146"/>
    </location>
</feature>
<dbReference type="OrthoDB" id="10380760at2759"/>
<keyword evidence="3" id="KW-1185">Reference proteome</keyword>
<gene>
    <name evidence="2" type="ORF">BD626DRAFT_463777</name>
</gene>
<sequence length="673" mass="74269">MGTLLSRPTEPIPLSLASQPTGLGPQAAFSATSSGQQPGPTDGTCSAEGPHPIGGRKPVDGITHDNAGRAGAAKKRASKRGSRRVRPESMDAELELPVAQRPRLHGDASNTRNSLNTRDVKRKVSRLGAPQVSSTRANSVASSSARQLSPPQDIHHESTSTSGRILRPRPPPSIAGSQVSSSPAPQSRRGRKGGRKAIGGTRNGSTSIPPPRPKRGRPPKSSSTTTAESPQPKLHAHTAAPTNARQPRALHAGQVEPANYKIDLDDDGRWRHVRLDPGDFIYEYRPDGDKPNPSFNFPVVYSGQDSESEPELDNITYVKPEKMTDAEEDDEPVFCSHRSWARRGCMTGPPFHEEALNYAQVDGPAYYGPHARGGLPRPDGAVLTRFMRVPGDLQHPNMKALVRYPNFVKSTGPKSVIPLKGMAAKLGRIVVQTDHGGLVVKNEGGRRVPCMVPMDHTDLWSHYAVADDQSDITPDIMCLEDSLCRSTPSRQWNPSIWCQIRWCRRCESFMHVLCMRRQQIHDLAFYADYLDEWDQSYLRYLLQEHDFAPDEPPRMPFGFDHDPDLGEDVHDEAEAYPMPQTTWAEVAALPIRRRTFPTEAPETNEVVIQHAVRQVLDGRGGDVVPDVREWLHGIAPQAGLRAAKTILNKNLRQLRHGKGARWFLCPACKAQII</sequence>
<feature type="compositionally biased region" description="Polar residues" evidence="1">
    <location>
        <begin position="108"/>
        <end position="117"/>
    </location>
</feature>